<proteinExistence type="predicted"/>
<dbReference type="VEuPathDB" id="FungiDB:AB675_9553"/>
<gene>
    <name evidence="2" type="ORF">AB675_9553</name>
</gene>
<evidence type="ECO:0000313" key="2">
    <source>
        <dbReference type="EMBL" id="KPI42306.1"/>
    </source>
</evidence>
<feature type="compositionally biased region" description="Polar residues" evidence="1">
    <location>
        <begin position="61"/>
        <end position="74"/>
    </location>
</feature>
<name>A0A0N1H797_9EURO</name>
<evidence type="ECO:0000313" key="3">
    <source>
        <dbReference type="Proteomes" id="UP000038010"/>
    </source>
</evidence>
<dbReference type="GeneID" id="28741977"/>
<keyword evidence="3" id="KW-1185">Reference proteome</keyword>
<protein>
    <submittedName>
        <fullName evidence="2">Uncharacterized protein</fullName>
    </submittedName>
</protein>
<accession>A0A0N1H797</accession>
<reference evidence="2 3" key="1">
    <citation type="submission" date="2015-06" db="EMBL/GenBank/DDBJ databases">
        <title>Draft genome of the ant-associated black yeast Phialophora attae CBS 131958.</title>
        <authorList>
            <person name="Moreno L.F."/>
            <person name="Stielow B.J."/>
            <person name="de Hoog S."/>
            <person name="Vicente V.A."/>
            <person name="Weiss V.A."/>
            <person name="de Vries M."/>
            <person name="Cruz L.M."/>
            <person name="Souza E.M."/>
        </authorList>
    </citation>
    <scope>NUCLEOTIDE SEQUENCE [LARGE SCALE GENOMIC DNA]</scope>
    <source>
        <strain evidence="2 3">CBS 131958</strain>
    </source>
</reference>
<sequence length="221" mass="22539">MTDSGHNEQPAADGADSKSDHLSKLHRLRRSLSKLVHRRCTHDNGEGVKSADLPHPLSSAEGHSSASGNTSSNVLAGYKGPVHNAETGQTVWGGQPSAAGAAYASPQMHPEGGRTAHSWLSMDADQQRAFDNAGRLPIRNNAGGGLMIAGSGPPRTAIEAGNNSGGSGGGCSGCGNAKGGNVKKFATNGGLMRPLCGDCVYDRVGGDQAAYAAEWAKGKPL</sequence>
<feature type="compositionally biased region" description="Basic residues" evidence="1">
    <location>
        <begin position="24"/>
        <end position="40"/>
    </location>
</feature>
<dbReference type="AlphaFoldDB" id="A0A0N1H797"/>
<comment type="caution">
    <text evidence="2">The sequence shown here is derived from an EMBL/GenBank/DDBJ whole genome shotgun (WGS) entry which is preliminary data.</text>
</comment>
<dbReference type="EMBL" id="LFJN01000007">
    <property type="protein sequence ID" value="KPI42306.1"/>
    <property type="molecule type" value="Genomic_DNA"/>
</dbReference>
<dbReference type="Proteomes" id="UP000038010">
    <property type="component" value="Unassembled WGS sequence"/>
</dbReference>
<dbReference type="RefSeq" id="XP_018002269.1">
    <property type="nucleotide sequence ID" value="XM_018150097.1"/>
</dbReference>
<organism evidence="2 3">
    <name type="scientific">Cyphellophora attinorum</name>
    <dbReference type="NCBI Taxonomy" id="1664694"/>
    <lineage>
        <taxon>Eukaryota</taxon>
        <taxon>Fungi</taxon>
        <taxon>Dikarya</taxon>
        <taxon>Ascomycota</taxon>
        <taxon>Pezizomycotina</taxon>
        <taxon>Eurotiomycetes</taxon>
        <taxon>Chaetothyriomycetidae</taxon>
        <taxon>Chaetothyriales</taxon>
        <taxon>Cyphellophoraceae</taxon>
        <taxon>Cyphellophora</taxon>
    </lineage>
</organism>
<evidence type="ECO:0000256" key="1">
    <source>
        <dbReference type="SAM" id="MobiDB-lite"/>
    </source>
</evidence>
<feature type="region of interest" description="Disordered" evidence="1">
    <location>
        <begin position="1"/>
        <end position="116"/>
    </location>
</feature>